<evidence type="ECO:0000313" key="2">
    <source>
        <dbReference type="Proteomes" id="UP000006281"/>
    </source>
</evidence>
<reference evidence="1 2" key="1">
    <citation type="journal article" date="2012" name="BMC Genomics">
        <title>Complete genome sequence of Saccharothrix espanaensis DSM 44229T and comparison to the other completely sequenced Pseudonocardiaceae.</title>
        <authorList>
            <person name="Strobel T."/>
            <person name="Al-Dilaimi A."/>
            <person name="Blom J."/>
            <person name="Gessner A."/>
            <person name="Kalinowski J."/>
            <person name="Luzhetska M."/>
            <person name="Puhler A."/>
            <person name="Szczepanowski R."/>
            <person name="Bechthold A."/>
            <person name="Ruckert C."/>
        </authorList>
    </citation>
    <scope>NUCLEOTIDE SEQUENCE [LARGE SCALE GENOMIC DNA]</scope>
    <source>
        <strain evidence="2">ATCC 51144 / DSM 44229 / JCM 9112 / NBRC 15066 / NRRL 15764</strain>
    </source>
</reference>
<dbReference type="Proteomes" id="UP000006281">
    <property type="component" value="Chromosome"/>
</dbReference>
<protein>
    <submittedName>
        <fullName evidence="1">Uncharacterized protein</fullName>
    </submittedName>
</protein>
<organism evidence="1 2">
    <name type="scientific">Saccharothrix espanaensis (strain ATCC 51144 / DSM 44229 / JCM 9112 / NBRC 15066 / NRRL 15764)</name>
    <dbReference type="NCBI Taxonomy" id="1179773"/>
    <lineage>
        <taxon>Bacteria</taxon>
        <taxon>Bacillati</taxon>
        <taxon>Actinomycetota</taxon>
        <taxon>Actinomycetes</taxon>
        <taxon>Pseudonocardiales</taxon>
        <taxon>Pseudonocardiaceae</taxon>
        <taxon>Saccharothrix</taxon>
    </lineage>
</organism>
<dbReference type="KEGG" id="sesp:BN6_59650"/>
<dbReference type="RefSeq" id="WP_015103332.1">
    <property type="nucleotide sequence ID" value="NC_019673.1"/>
</dbReference>
<dbReference type="HOGENOM" id="CLU_2652281_0_0_11"/>
<dbReference type="BioCyc" id="SESP1179773:BN6_RS45080-MONOMER"/>
<sequence>MTTGRLLPGVFAEQRHLVSASEPAHHSAHLGDRYRAVCRALCLPVPERGHHLWGEWPICPNCARHLSAGPVSSAVA</sequence>
<dbReference type="PATRIC" id="fig|1179773.3.peg.6006"/>
<dbReference type="OrthoDB" id="3694876at2"/>
<dbReference type="AlphaFoldDB" id="K0K4K3"/>
<evidence type="ECO:0000313" key="1">
    <source>
        <dbReference type="EMBL" id="CCH33221.1"/>
    </source>
</evidence>
<name>K0K4K3_SACES</name>
<proteinExistence type="predicted"/>
<accession>K0K4K3</accession>
<keyword evidence="2" id="KW-1185">Reference proteome</keyword>
<dbReference type="EMBL" id="HE804045">
    <property type="protein sequence ID" value="CCH33221.1"/>
    <property type="molecule type" value="Genomic_DNA"/>
</dbReference>
<gene>
    <name evidence="1" type="ordered locus">BN6_59650</name>
</gene>